<comment type="caution">
    <text evidence="2">The sequence shown here is derived from an EMBL/GenBank/DDBJ whole genome shotgun (WGS) entry which is preliminary data.</text>
</comment>
<dbReference type="SUPFAM" id="SSF48452">
    <property type="entry name" value="TPR-like"/>
    <property type="match status" value="1"/>
</dbReference>
<proteinExistence type="predicted"/>
<dbReference type="InterPro" id="IPR011990">
    <property type="entry name" value="TPR-like_helical_dom_sf"/>
</dbReference>
<evidence type="ECO:0000256" key="1">
    <source>
        <dbReference type="SAM" id="SignalP"/>
    </source>
</evidence>
<organism evidence="2 3">
    <name type="scientific">Sphingomonas bacterium</name>
    <dbReference type="NCBI Taxonomy" id="1895847"/>
    <lineage>
        <taxon>Bacteria</taxon>
        <taxon>Pseudomonadati</taxon>
        <taxon>Pseudomonadota</taxon>
        <taxon>Alphaproteobacteria</taxon>
        <taxon>Sphingomonadales</taxon>
        <taxon>Sphingomonadaceae</taxon>
        <taxon>Sphingomonas</taxon>
    </lineage>
</organism>
<evidence type="ECO:0000313" key="2">
    <source>
        <dbReference type="EMBL" id="HCB76324.1"/>
    </source>
</evidence>
<dbReference type="AlphaFoldDB" id="A0A3D0WEB2"/>
<dbReference type="Proteomes" id="UP000262699">
    <property type="component" value="Unassembled WGS sequence"/>
</dbReference>
<feature type="signal peptide" evidence="1">
    <location>
        <begin position="1"/>
        <end position="23"/>
    </location>
</feature>
<accession>A0A3D0WEB2</accession>
<dbReference type="Gene3D" id="1.25.40.10">
    <property type="entry name" value="Tetratricopeptide repeat domain"/>
    <property type="match status" value="2"/>
</dbReference>
<reference evidence="2 3" key="1">
    <citation type="journal article" date="2018" name="Nat. Biotechnol.">
        <title>A standardized bacterial taxonomy based on genome phylogeny substantially revises the tree of life.</title>
        <authorList>
            <person name="Parks D.H."/>
            <person name="Chuvochina M."/>
            <person name="Waite D.W."/>
            <person name="Rinke C."/>
            <person name="Skarshewski A."/>
            <person name="Chaumeil P.A."/>
            <person name="Hugenholtz P."/>
        </authorList>
    </citation>
    <scope>NUCLEOTIDE SEQUENCE [LARGE SCALE GENOMIC DNA]</scope>
    <source>
        <strain evidence="2">UBA9015</strain>
    </source>
</reference>
<dbReference type="InterPro" id="IPR019734">
    <property type="entry name" value="TPR_rpt"/>
</dbReference>
<feature type="chain" id="PRO_5017758273" description="Tetratricopeptide repeat protein" evidence="1">
    <location>
        <begin position="24"/>
        <end position="421"/>
    </location>
</feature>
<sequence>MSIVSKAALTAMLALGGVAVATAAPAAPVQKQKKGKEGEAPALKVGEEFRKAAMAAQTALQANDLATAETQLAAAEAQVKNDDEKYFAAQLRLPLSARQKNNAGMKTAIDTLIADPRTADKAKLAFVRGDIARQEKDYQGALRYFQQAQQLGYSDTENLTLSMAQTQFDLKNTQGGIAELEKAVQAKKAANQPVPDAWYDLAVAKLYAAKDSAGVSKWLRMQLNDYPNAKNWRRSLLVYRDSAQLDNQGKLDLFRLMRVTKVLADQNDYAEYGDIAYRVGLPFETKSAIEEGRAQGKIQPTGLAQLLNDANTAIKTEGSLAALEPKAKSAPNGKAAAQLADAYLGSANYAKAVEFYKLGLQKGGVDTETVNLRLGNALVGAGNRAEAATAFDAVKTAPKAEIATFWKQWLAANGGGAAPAN</sequence>
<keyword evidence="1" id="KW-0732">Signal</keyword>
<name>A0A3D0WEB2_9SPHN</name>
<protein>
    <recommendedName>
        <fullName evidence="4">Tetratricopeptide repeat protein</fullName>
    </recommendedName>
</protein>
<dbReference type="SMART" id="SM00028">
    <property type="entry name" value="TPR"/>
    <property type="match status" value="2"/>
</dbReference>
<dbReference type="EMBL" id="DOYJ01000251">
    <property type="protein sequence ID" value="HCB76324.1"/>
    <property type="molecule type" value="Genomic_DNA"/>
</dbReference>
<gene>
    <name evidence="2" type="ORF">DEP91_09135</name>
</gene>
<evidence type="ECO:0008006" key="4">
    <source>
        <dbReference type="Google" id="ProtNLM"/>
    </source>
</evidence>
<evidence type="ECO:0000313" key="3">
    <source>
        <dbReference type="Proteomes" id="UP000262699"/>
    </source>
</evidence>